<gene>
    <name evidence="1" type="ORF">EVAR_61015_1</name>
</gene>
<dbReference type="AlphaFoldDB" id="A0A4C1ZBR6"/>
<evidence type="ECO:0000313" key="1">
    <source>
        <dbReference type="EMBL" id="GBP85170.1"/>
    </source>
</evidence>
<reference evidence="1 2" key="1">
    <citation type="journal article" date="2019" name="Commun. Biol.">
        <title>The bagworm genome reveals a unique fibroin gene that provides high tensile strength.</title>
        <authorList>
            <person name="Kono N."/>
            <person name="Nakamura H."/>
            <person name="Ohtoshi R."/>
            <person name="Tomita M."/>
            <person name="Numata K."/>
            <person name="Arakawa K."/>
        </authorList>
    </citation>
    <scope>NUCLEOTIDE SEQUENCE [LARGE SCALE GENOMIC DNA]</scope>
</reference>
<accession>A0A4C1ZBR6</accession>
<proteinExistence type="predicted"/>
<dbReference type="Proteomes" id="UP000299102">
    <property type="component" value="Unassembled WGS sequence"/>
</dbReference>
<protein>
    <submittedName>
        <fullName evidence="1">Uncharacterized protein</fullName>
    </submittedName>
</protein>
<keyword evidence="2" id="KW-1185">Reference proteome</keyword>
<name>A0A4C1ZBR6_EUMVA</name>
<dbReference type="EMBL" id="BGZK01001720">
    <property type="protein sequence ID" value="GBP85170.1"/>
    <property type="molecule type" value="Genomic_DNA"/>
</dbReference>
<organism evidence="1 2">
    <name type="scientific">Eumeta variegata</name>
    <name type="common">Bagworm moth</name>
    <name type="synonym">Eumeta japonica</name>
    <dbReference type="NCBI Taxonomy" id="151549"/>
    <lineage>
        <taxon>Eukaryota</taxon>
        <taxon>Metazoa</taxon>
        <taxon>Ecdysozoa</taxon>
        <taxon>Arthropoda</taxon>
        <taxon>Hexapoda</taxon>
        <taxon>Insecta</taxon>
        <taxon>Pterygota</taxon>
        <taxon>Neoptera</taxon>
        <taxon>Endopterygota</taxon>
        <taxon>Lepidoptera</taxon>
        <taxon>Glossata</taxon>
        <taxon>Ditrysia</taxon>
        <taxon>Tineoidea</taxon>
        <taxon>Psychidae</taxon>
        <taxon>Oiketicinae</taxon>
        <taxon>Eumeta</taxon>
    </lineage>
</organism>
<sequence>MAKRPERRQRRAGLIAFGRSSSTPFPSRAEELIQSNKASLTTNQFKKLSELFLKEKGFAVEAGKINNIIPGISSRAALTSVFLVEKERPVAPYRPTARRRRRVPRALLNFKDLPACPDTPQAEEATAAPPTITGADVVNNKMTCNRPTATPKKT</sequence>
<evidence type="ECO:0000313" key="2">
    <source>
        <dbReference type="Proteomes" id="UP000299102"/>
    </source>
</evidence>
<comment type="caution">
    <text evidence="1">The sequence shown here is derived from an EMBL/GenBank/DDBJ whole genome shotgun (WGS) entry which is preliminary data.</text>
</comment>